<dbReference type="EMBL" id="MU003701">
    <property type="protein sequence ID" value="KAF2809335.1"/>
    <property type="molecule type" value="Genomic_DNA"/>
</dbReference>
<dbReference type="GO" id="GO:0010737">
    <property type="term" value="P:protein kinase A signaling"/>
    <property type="evidence" value="ECO:0007669"/>
    <property type="project" value="TreeGrafter"/>
</dbReference>
<feature type="region of interest" description="Disordered" evidence="2">
    <location>
        <begin position="474"/>
        <end position="506"/>
    </location>
</feature>
<evidence type="ECO:0000313" key="3">
    <source>
        <dbReference type="EMBL" id="KAF2809335.1"/>
    </source>
</evidence>
<dbReference type="Pfam" id="PF05794">
    <property type="entry name" value="Tcp11"/>
    <property type="match status" value="1"/>
</dbReference>
<sequence length="606" mass="68494">MNTLNLSDDRQLADLIVGMVPQSEGEKLADAFLSAGLYPPITKQSLSELDIHNIIKNIKLRHDVNFDRDLSFRPNLDGAKGQEKLKAAKKYWSALTAELELYAFLFQGSASRDLKSARWCPLAAASQKRIPLMFESIQEILRNLVPERDQARVEENLDVAMLMQRVKKGVCDLVKLSEWLAHLLKEHCAPMRDEWVDKMVDSTRVGAQTPSWSSIVKGLRELLGILEAMKLDVANHQIRNLRALLIEDTINFEQNFHLSRIERCRINVEEAQAWYAYESQRYNQIMPPSFHQKTPQRAQFEVFIRALLGLLLTNDTRIEIPETFYLDHDRLRTLKSELHDIVYFDICYEIFGELLNMIDHRVTVSPNDKQALRDSIFAVLGEGASFSSRHWYMNRENISVELVRHALQICGYPHTYDAYLVREADEKLHQMLFSHCPTTFFPHAARLESILLPEILDCATSHLHASPMDLFNSLVAPTTPPPPPPPSSQASLSGRQLAGDDAVSPPADRITDIAQRFTHIAVLHWRIWGPIVYVRPEEPELLSANEVCGTAELCMKRQTTPGDARHTHDATCTPASGTESTSPTSDPRTGTRPPLASQAPGASTLD</sequence>
<reference evidence="5" key="2">
    <citation type="submission" date="2020-04" db="EMBL/GenBank/DDBJ databases">
        <authorList>
            <consortium name="NCBI Genome Project"/>
        </authorList>
    </citation>
    <scope>NUCLEOTIDE SEQUENCE</scope>
    <source>
        <strain evidence="5">CBS 304.34</strain>
    </source>
</reference>
<reference evidence="5" key="3">
    <citation type="submission" date="2025-04" db="UniProtKB">
        <authorList>
            <consortium name="RefSeq"/>
        </authorList>
    </citation>
    <scope>IDENTIFICATION</scope>
    <source>
        <strain evidence="5">CBS 304.34</strain>
    </source>
</reference>
<dbReference type="OrthoDB" id="276323at2759"/>
<keyword evidence="4" id="KW-1185">Reference proteome</keyword>
<feature type="compositionally biased region" description="Polar residues" evidence="2">
    <location>
        <begin position="573"/>
        <end position="588"/>
    </location>
</feature>
<reference evidence="3 5" key="1">
    <citation type="journal article" date="2020" name="Stud. Mycol.">
        <title>101 Dothideomycetes genomes: a test case for predicting lifestyles and emergence of pathogens.</title>
        <authorList>
            <person name="Haridas S."/>
            <person name="Albert R."/>
            <person name="Binder M."/>
            <person name="Bloem J."/>
            <person name="Labutti K."/>
            <person name="Salamov A."/>
            <person name="Andreopoulos B."/>
            <person name="Baker S."/>
            <person name="Barry K."/>
            <person name="Bills G."/>
            <person name="Bluhm B."/>
            <person name="Cannon C."/>
            <person name="Castanera R."/>
            <person name="Culley D."/>
            <person name="Daum C."/>
            <person name="Ezra D."/>
            <person name="Gonzalez J."/>
            <person name="Henrissat B."/>
            <person name="Kuo A."/>
            <person name="Liang C."/>
            <person name="Lipzen A."/>
            <person name="Lutzoni F."/>
            <person name="Magnuson J."/>
            <person name="Mondo S."/>
            <person name="Nolan M."/>
            <person name="Ohm R."/>
            <person name="Pangilinan J."/>
            <person name="Park H.-J."/>
            <person name="Ramirez L."/>
            <person name="Alfaro M."/>
            <person name="Sun H."/>
            <person name="Tritt A."/>
            <person name="Yoshinaga Y."/>
            <person name="Zwiers L.-H."/>
            <person name="Turgeon B."/>
            <person name="Goodwin S."/>
            <person name="Spatafora J."/>
            <person name="Crous P."/>
            <person name="Grigoriev I."/>
        </authorList>
    </citation>
    <scope>NUCLEOTIDE SEQUENCE</scope>
    <source>
        <strain evidence="3 5">CBS 304.34</strain>
    </source>
</reference>
<gene>
    <name evidence="3 5" type="ORF">BDZ99DRAFT_443555</name>
</gene>
<dbReference type="GeneID" id="54458748"/>
<comment type="similarity">
    <text evidence="1">Belongs to the TCP11 family.</text>
</comment>
<evidence type="ECO:0000313" key="4">
    <source>
        <dbReference type="Proteomes" id="UP000504636"/>
    </source>
</evidence>
<name>A0A6A6YMY9_9PEZI</name>
<dbReference type="AlphaFoldDB" id="A0A6A6YMY9"/>
<accession>A0A6A6YMY9</accession>
<dbReference type="PANTHER" id="PTHR12832">
    <property type="entry name" value="TESTIS-SPECIFIC PROTEIN PBS13 T-COMPLEX 11"/>
    <property type="match status" value="1"/>
</dbReference>
<evidence type="ECO:0000313" key="5">
    <source>
        <dbReference type="RefSeq" id="XP_033576299.1"/>
    </source>
</evidence>
<evidence type="ECO:0000256" key="1">
    <source>
        <dbReference type="ARBA" id="ARBA00010954"/>
    </source>
</evidence>
<evidence type="ECO:0000256" key="2">
    <source>
        <dbReference type="SAM" id="MobiDB-lite"/>
    </source>
</evidence>
<proteinExistence type="inferred from homology"/>
<protein>
    <submittedName>
        <fullName evidence="3 5">T-complex 11</fullName>
    </submittedName>
</protein>
<dbReference type="RefSeq" id="XP_033576299.1">
    <property type="nucleotide sequence ID" value="XM_033717855.1"/>
</dbReference>
<dbReference type="Proteomes" id="UP000504636">
    <property type="component" value="Unplaced"/>
</dbReference>
<dbReference type="PANTHER" id="PTHR12832:SF11">
    <property type="entry name" value="LD23868P"/>
    <property type="match status" value="1"/>
</dbReference>
<feature type="compositionally biased region" description="Pro residues" evidence="2">
    <location>
        <begin position="478"/>
        <end position="487"/>
    </location>
</feature>
<feature type="region of interest" description="Disordered" evidence="2">
    <location>
        <begin position="559"/>
        <end position="606"/>
    </location>
</feature>
<dbReference type="InterPro" id="IPR008862">
    <property type="entry name" value="Tcp11"/>
</dbReference>
<organism evidence="3">
    <name type="scientific">Mytilinidion resinicola</name>
    <dbReference type="NCBI Taxonomy" id="574789"/>
    <lineage>
        <taxon>Eukaryota</taxon>
        <taxon>Fungi</taxon>
        <taxon>Dikarya</taxon>
        <taxon>Ascomycota</taxon>
        <taxon>Pezizomycotina</taxon>
        <taxon>Dothideomycetes</taxon>
        <taxon>Pleosporomycetidae</taxon>
        <taxon>Mytilinidiales</taxon>
        <taxon>Mytilinidiaceae</taxon>
        <taxon>Mytilinidion</taxon>
    </lineage>
</organism>